<keyword evidence="4" id="KW-0804">Transcription</keyword>
<comment type="caution">
    <text evidence="11">The sequence shown here is derived from an EMBL/GenBank/DDBJ whole genome shotgun (WGS) entry which is preliminary data.</text>
</comment>
<evidence type="ECO:0000256" key="8">
    <source>
        <dbReference type="SAM" id="Phobius"/>
    </source>
</evidence>
<evidence type="ECO:0000256" key="4">
    <source>
        <dbReference type="ARBA" id="ARBA00023163"/>
    </source>
</evidence>
<keyword evidence="6" id="KW-0175">Coiled coil</keyword>
<accession>A0A816SJU0</accession>
<evidence type="ECO:0000256" key="7">
    <source>
        <dbReference type="SAM" id="MobiDB-lite"/>
    </source>
</evidence>
<gene>
    <name evidence="10" type="ORF">MBJ925_LOCUS17826</name>
    <name evidence="11" type="ORF">WKI299_LOCUS17262</name>
    <name evidence="12" type="ORF">XDN619_LOCUS30194</name>
</gene>
<comment type="subcellular location">
    <subcellularLocation>
        <location evidence="1">Nucleus</location>
    </subcellularLocation>
</comment>
<dbReference type="GO" id="GO:0000981">
    <property type="term" value="F:DNA-binding transcription factor activity, RNA polymerase II-specific"/>
    <property type="evidence" value="ECO:0007669"/>
    <property type="project" value="TreeGrafter"/>
</dbReference>
<dbReference type="SUPFAM" id="SSF57959">
    <property type="entry name" value="Leucine zipper domain"/>
    <property type="match status" value="1"/>
</dbReference>
<evidence type="ECO:0000256" key="5">
    <source>
        <dbReference type="ARBA" id="ARBA00023242"/>
    </source>
</evidence>
<dbReference type="EMBL" id="CAJNRG010014941">
    <property type="protein sequence ID" value="CAF2159197.1"/>
    <property type="molecule type" value="Genomic_DNA"/>
</dbReference>
<dbReference type="InterPro" id="IPR004827">
    <property type="entry name" value="bZIP"/>
</dbReference>
<dbReference type="GO" id="GO:0035497">
    <property type="term" value="F:cAMP response element binding"/>
    <property type="evidence" value="ECO:0007669"/>
    <property type="project" value="TreeGrafter"/>
</dbReference>
<dbReference type="PANTHER" id="PTHR46004">
    <property type="entry name" value="CYCLIC AMP RESPONSE ELEMENT-BINDING PROTEIN A"/>
    <property type="match status" value="1"/>
</dbReference>
<evidence type="ECO:0000259" key="9">
    <source>
        <dbReference type="PROSITE" id="PS50217"/>
    </source>
</evidence>
<dbReference type="GO" id="GO:0005634">
    <property type="term" value="C:nucleus"/>
    <property type="evidence" value="ECO:0007669"/>
    <property type="project" value="UniProtKB-SubCell"/>
</dbReference>
<evidence type="ECO:0000256" key="2">
    <source>
        <dbReference type="ARBA" id="ARBA00023015"/>
    </source>
</evidence>
<proteinExistence type="predicted"/>
<protein>
    <recommendedName>
        <fullName evidence="9">BZIP domain-containing protein</fullName>
    </recommendedName>
</protein>
<evidence type="ECO:0000256" key="3">
    <source>
        <dbReference type="ARBA" id="ARBA00023125"/>
    </source>
</evidence>
<evidence type="ECO:0000256" key="6">
    <source>
        <dbReference type="SAM" id="Coils"/>
    </source>
</evidence>
<dbReference type="PROSITE" id="PS50217">
    <property type="entry name" value="BZIP"/>
    <property type="match status" value="1"/>
</dbReference>
<name>A0A816SJU0_9BILA</name>
<keyword evidence="8" id="KW-0472">Membrane</keyword>
<dbReference type="Gene3D" id="1.20.5.170">
    <property type="match status" value="1"/>
</dbReference>
<feature type="transmembrane region" description="Helical" evidence="8">
    <location>
        <begin position="327"/>
        <end position="346"/>
    </location>
</feature>
<feature type="coiled-coil region" evidence="6">
    <location>
        <begin position="269"/>
        <end position="320"/>
    </location>
</feature>
<feature type="domain" description="BZIP" evidence="9">
    <location>
        <begin position="251"/>
        <end position="307"/>
    </location>
</feature>
<keyword evidence="2" id="KW-0805">Transcription regulation</keyword>
<feature type="region of interest" description="Disordered" evidence="7">
    <location>
        <begin position="181"/>
        <end position="204"/>
    </location>
</feature>
<dbReference type="Proteomes" id="UP000663856">
    <property type="component" value="Unassembled WGS sequence"/>
</dbReference>
<dbReference type="Pfam" id="PF00170">
    <property type="entry name" value="bZIP_1"/>
    <property type="match status" value="1"/>
</dbReference>
<reference evidence="11" key="1">
    <citation type="submission" date="2021-02" db="EMBL/GenBank/DDBJ databases">
        <authorList>
            <person name="Nowell W R."/>
        </authorList>
    </citation>
    <scope>NUCLEOTIDE SEQUENCE</scope>
</reference>
<keyword evidence="8" id="KW-1133">Transmembrane helix</keyword>
<keyword evidence="3" id="KW-0238">DNA-binding</keyword>
<dbReference type="SMART" id="SM00338">
    <property type="entry name" value="BRLZ"/>
    <property type="match status" value="1"/>
</dbReference>
<sequence length="540" mass="60966">MMMETLYDPYEMLFGDGQTSPSSDALLFTNEVMLGDFNNDSPSISSVSNTLDSAECDFDPIAFETFLNDFLSNDALILKEQSMDLPLTSLEAEPTTREIGTDPMESVPTTRPITIATANISQFSNNPIILIRTTSGNEIGNSLRVENLPLATTTTESYNFQFETPISTTNDYQMEDILPLTPSTLSESNDETRSDSPESSPDNVYSKMLTNFDNLPDKGPLVLTNEEIKLIKQEGYQVPNKLPLNKTEEKMLKKIRRKIKNKISAQESRRKKKEYVDALEKEIAKYVDENNALKERMATIEKNQKKLAKERDLLRSMMNKATPQSSTVLMAFAVFFAVVFGIWAPVTNKSGIDDKSLSLENSFIPSNNYQSAFATQKSLFEQQESTPSNYVSDKFKSRVLLSIDENDNHHYGPYLPSKNKYQSSLQLESAAPGYTYSQTVEKYMNKKLNSGKSIEEAHNNNFKRTLADESSSLGYIHGPSYKKRQTNYHVNENFVVVEETNEEMDVVLNESKQVKIIRVEQTIPAFGNDSLKSARQTIDK</sequence>
<dbReference type="EMBL" id="CAJNRE010008865">
    <property type="protein sequence ID" value="CAF2077133.1"/>
    <property type="molecule type" value="Genomic_DNA"/>
</dbReference>
<dbReference type="InterPro" id="IPR046347">
    <property type="entry name" value="bZIP_sf"/>
</dbReference>
<evidence type="ECO:0000313" key="10">
    <source>
        <dbReference type="EMBL" id="CAF2077133.1"/>
    </source>
</evidence>
<organism evidence="11 13">
    <name type="scientific">Rotaria magnacalcarata</name>
    <dbReference type="NCBI Taxonomy" id="392030"/>
    <lineage>
        <taxon>Eukaryota</taxon>
        <taxon>Metazoa</taxon>
        <taxon>Spiralia</taxon>
        <taxon>Gnathifera</taxon>
        <taxon>Rotifera</taxon>
        <taxon>Eurotatoria</taxon>
        <taxon>Bdelloidea</taxon>
        <taxon>Philodinida</taxon>
        <taxon>Philodinidae</taxon>
        <taxon>Rotaria</taxon>
    </lineage>
</organism>
<dbReference type="Proteomes" id="UP000663824">
    <property type="component" value="Unassembled WGS sequence"/>
</dbReference>
<keyword evidence="8" id="KW-0812">Transmembrane</keyword>
<dbReference type="PANTHER" id="PTHR46004:SF3">
    <property type="entry name" value="CYCLIC AMP RESPONSE ELEMENT-BINDING PROTEIN A"/>
    <property type="match status" value="1"/>
</dbReference>
<evidence type="ECO:0000313" key="11">
    <source>
        <dbReference type="EMBL" id="CAF2086368.1"/>
    </source>
</evidence>
<dbReference type="Proteomes" id="UP000663887">
    <property type="component" value="Unassembled WGS sequence"/>
</dbReference>
<evidence type="ECO:0000313" key="13">
    <source>
        <dbReference type="Proteomes" id="UP000663856"/>
    </source>
</evidence>
<evidence type="ECO:0000256" key="1">
    <source>
        <dbReference type="ARBA" id="ARBA00004123"/>
    </source>
</evidence>
<dbReference type="PROSITE" id="PS00036">
    <property type="entry name" value="BZIP_BASIC"/>
    <property type="match status" value="1"/>
</dbReference>
<evidence type="ECO:0000313" key="12">
    <source>
        <dbReference type="EMBL" id="CAF2159197.1"/>
    </source>
</evidence>
<dbReference type="AlphaFoldDB" id="A0A816SJU0"/>
<keyword evidence="5" id="KW-0539">Nucleus</keyword>
<dbReference type="EMBL" id="CAJNRF010006874">
    <property type="protein sequence ID" value="CAF2086368.1"/>
    <property type="molecule type" value="Genomic_DNA"/>
</dbReference>